<proteinExistence type="predicted"/>
<feature type="domain" description="Capsular polysaccharide assembling protein CapF C-terminal" evidence="2">
    <location>
        <begin position="256"/>
        <end position="366"/>
    </location>
</feature>
<sequence>MTMEVLVTGAKGFIGKNLVERLLRIDGIVIHQFDKENTIDEIEEYIEKIDFIFHLAGINRPENPEEFYKGNRDTIKELIDVIEKKELKIPILVTSSIQAEKDNDYGKSKLEGEIFLREYSKRNNAQIYIYRLPNVFGKWCRPNYNSVIATWCYNIANNIDITISDRNVKLNFVYIDDVVNTFVSHLHEKIEIKEYYEIPTVYSKTLGEISDLIHSFKNNRKTLVIEKVGKGFERALYSTYLSYLSKDNFSYGLTEHKDNRGAFVEILRTVDSGQFSISTSKPGITRGNHYHNTKNEKFLVIKGEAVIRFRNIYSDKVIEYHVSDKKLEVVDIPVGYTHNITNIGTGEMILVIWANELFDKENPDTYYLEV</sequence>
<dbReference type="InterPro" id="IPR036291">
    <property type="entry name" value="NAD(P)-bd_dom_sf"/>
</dbReference>
<dbReference type="InterPro" id="IPR014710">
    <property type="entry name" value="RmlC-like_jellyroll"/>
</dbReference>
<protein>
    <submittedName>
        <fullName evidence="3">Thermophilic glucose-6-phosphate isomerase and related metalloenzymes</fullName>
    </submittedName>
</protein>
<dbReference type="CDD" id="cd07007">
    <property type="entry name" value="cupin_CapF-like_C"/>
    <property type="match status" value="1"/>
</dbReference>
<dbReference type="Proteomes" id="UP000249008">
    <property type="component" value="Chromosome 1"/>
</dbReference>
<keyword evidence="3" id="KW-0413">Isomerase</keyword>
<dbReference type="SUPFAM" id="SSF51182">
    <property type="entry name" value="RmlC-like cupins"/>
    <property type="match status" value="1"/>
</dbReference>
<dbReference type="InterPro" id="IPR050177">
    <property type="entry name" value="Lipid_A_modif_metabolic_enz"/>
</dbReference>
<evidence type="ECO:0000259" key="2">
    <source>
        <dbReference type="Pfam" id="PF14667"/>
    </source>
</evidence>
<dbReference type="Gene3D" id="3.40.50.720">
    <property type="entry name" value="NAD(P)-binding Rossmann-like Domain"/>
    <property type="match status" value="1"/>
</dbReference>
<dbReference type="Gene3D" id="2.60.120.10">
    <property type="entry name" value="Jelly Rolls"/>
    <property type="match status" value="1"/>
</dbReference>
<dbReference type="EMBL" id="LS483487">
    <property type="protein sequence ID" value="SQJ09768.1"/>
    <property type="molecule type" value="Genomic_DNA"/>
</dbReference>
<evidence type="ECO:0000259" key="1">
    <source>
        <dbReference type="Pfam" id="PF01370"/>
    </source>
</evidence>
<name>A0AAX2JDX1_9FUSO</name>
<dbReference type="SUPFAM" id="SSF51735">
    <property type="entry name" value="NAD(P)-binding Rossmann-fold domains"/>
    <property type="match status" value="1"/>
</dbReference>
<dbReference type="AlphaFoldDB" id="A0AAX2JDX1"/>
<dbReference type="InterPro" id="IPR001509">
    <property type="entry name" value="Epimerase_deHydtase"/>
</dbReference>
<dbReference type="InterPro" id="IPR011051">
    <property type="entry name" value="RmlC_Cupin_sf"/>
</dbReference>
<reference evidence="3 4" key="1">
    <citation type="submission" date="2018-06" db="EMBL/GenBank/DDBJ databases">
        <authorList>
            <consortium name="Pathogen Informatics"/>
            <person name="Doyle S."/>
        </authorList>
    </citation>
    <scope>NUCLEOTIDE SEQUENCE [LARGE SCALE GENOMIC DNA]</scope>
    <source>
        <strain evidence="3 4">NCTC12112</strain>
    </source>
</reference>
<dbReference type="InterPro" id="IPR029303">
    <property type="entry name" value="CapF_C"/>
</dbReference>
<gene>
    <name evidence="3" type="ORF">NCTC12112_02383</name>
</gene>
<feature type="domain" description="NAD-dependent epimerase/dehydratase" evidence="1">
    <location>
        <begin position="5"/>
        <end position="188"/>
    </location>
</feature>
<evidence type="ECO:0000313" key="4">
    <source>
        <dbReference type="Proteomes" id="UP000249008"/>
    </source>
</evidence>
<dbReference type="PANTHER" id="PTHR43245">
    <property type="entry name" value="BIFUNCTIONAL POLYMYXIN RESISTANCE PROTEIN ARNA"/>
    <property type="match status" value="1"/>
</dbReference>
<organism evidence="3 4">
    <name type="scientific">Fusobacterium ulcerans</name>
    <dbReference type="NCBI Taxonomy" id="861"/>
    <lineage>
        <taxon>Bacteria</taxon>
        <taxon>Fusobacteriati</taxon>
        <taxon>Fusobacteriota</taxon>
        <taxon>Fusobacteriia</taxon>
        <taxon>Fusobacteriales</taxon>
        <taxon>Fusobacteriaceae</taxon>
        <taxon>Fusobacterium</taxon>
    </lineage>
</organism>
<evidence type="ECO:0000313" key="3">
    <source>
        <dbReference type="EMBL" id="SQJ09768.1"/>
    </source>
</evidence>
<dbReference type="PANTHER" id="PTHR43245:SF55">
    <property type="entry name" value="NAD(P)-BINDING DOMAIN-CONTAINING PROTEIN"/>
    <property type="match status" value="1"/>
</dbReference>
<dbReference type="Pfam" id="PF01370">
    <property type="entry name" value="Epimerase"/>
    <property type="match status" value="1"/>
</dbReference>
<dbReference type="GO" id="GO:0016853">
    <property type="term" value="F:isomerase activity"/>
    <property type="evidence" value="ECO:0007669"/>
    <property type="project" value="UniProtKB-KW"/>
</dbReference>
<accession>A0AAX2JDX1</accession>
<dbReference type="Pfam" id="PF14667">
    <property type="entry name" value="Polysacc_synt_C"/>
    <property type="match status" value="1"/>
</dbReference>